<evidence type="ECO:0000256" key="1">
    <source>
        <dbReference type="SAM" id="Phobius"/>
    </source>
</evidence>
<keyword evidence="2" id="KW-0378">Hydrolase</keyword>
<keyword evidence="1" id="KW-0812">Transmembrane</keyword>
<dbReference type="GO" id="GO:0016787">
    <property type="term" value="F:hydrolase activity"/>
    <property type="evidence" value="ECO:0007669"/>
    <property type="project" value="UniProtKB-KW"/>
</dbReference>
<keyword evidence="1" id="KW-0472">Membrane</keyword>
<evidence type="ECO:0000313" key="3">
    <source>
        <dbReference type="Proteomes" id="UP001054945"/>
    </source>
</evidence>
<organism evidence="2 3">
    <name type="scientific">Caerostris extrusa</name>
    <name type="common">Bark spider</name>
    <name type="synonym">Caerostris bankana</name>
    <dbReference type="NCBI Taxonomy" id="172846"/>
    <lineage>
        <taxon>Eukaryota</taxon>
        <taxon>Metazoa</taxon>
        <taxon>Ecdysozoa</taxon>
        <taxon>Arthropoda</taxon>
        <taxon>Chelicerata</taxon>
        <taxon>Arachnida</taxon>
        <taxon>Araneae</taxon>
        <taxon>Araneomorphae</taxon>
        <taxon>Entelegynae</taxon>
        <taxon>Araneoidea</taxon>
        <taxon>Araneidae</taxon>
        <taxon>Caerostris</taxon>
    </lineage>
</organism>
<dbReference type="SUPFAM" id="SSF54001">
    <property type="entry name" value="Cysteine proteinases"/>
    <property type="match status" value="1"/>
</dbReference>
<dbReference type="Gene3D" id="3.90.70.10">
    <property type="entry name" value="Cysteine proteinases"/>
    <property type="match status" value="1"/>
</dbReference>
<proteinExistence type="predicted"/>
<protein>
    <submittedName>
        <fullName evidence="2">Ubiquitin carboxyl-terminal hydrolase 47</fullName>
    </submittedName>
</protein>
<dbReference type="Proteomes" id="UP001054945">
    <property type="component" value="Unassembled WGS sequence"/>
</dbReference>
<reference evidence="2 3" key="1">
    <citation type="submission" date="2021-06" db="EMBL/GenBank/DDBJ databases">
        <title>Caerostris extrusa draft genome.</title>
        <authorList>
            <person name="Kono N."/>
            <person name="Arakawa K."/>
        </authorList>
    </citation>
    <scope>NUCLEOTIDE SEQUENCE [LARGE SCALE GENOMIC DNA]</scope>
</reference>
<evidence type="ECO:0000313" key="2">
    <source>
        <dbReference type="EMBL" id="GIX87009.1"/>
    </source>
</evidence>
<feature type="transmembrane region" description="Helical" evidence="1">
    <location>
        <begin position="6"/>
        <end position="28"/>
    </location>
</feature>
<dbReference type="EMBL" id="BPLR01021194">
    <property type="protein sequence ID" value="GIX87009.1"/>
    <property type="molecule type" value="Genomic_DNA"/>
</dbReference>
<sequence>MEKGPYVYELFSIMVHAGSANGGTLLCLHQVIQRWRMITYDDIQKLMEEINKDPTIHRAIQNSANAYMLIYRQIDKQKNGEFLSVEEFPEHIKANLQSMQDQEERERMQRELDRFMCVSMMIFMDSLECSFDGCDDEPMGELLGGVKIKL</sequence>
<dbReference type="InterPro" id="IPR038765">
    <property type="entry name" value="Papain-like_cys_pep_sf"/>
</dbReference>
<name>A0AAV4NQF5_CAEEX</name>
<keyword evidence="1" id="KW-1133">Transmembrane helix</keyword>
<accession>A0AAV4NQF5</accession>
<gene>
    <name evidence="2" type="primary">USP47</name>
    <name evidence="2" type="ORF">CEXT_522911</name>
</gene>
<comment type="caution">
    <text evidence="2">The sequence shown here is derived from an EMBL/GenBank/DDBJ whole genome shotgun (WGS) entry which is preliminary data.</text>
</comment>
<keyword evidence="3" id="KW-1185">Reference proteome</keyword>
<dbReference type="AlphaFoldDB" id="A0AAV4NQF5"/>